<name>A0A378PLP5_9GAMM</name>
<dbReference type="SUPFAM" id="SSF51735">
    <property type="entry name" value="NAD(P)-binding Rossmann-fold domains"/>
    <property type="match status" value="1"/>
</dbReference>
<reference evidence="2 3" key="1">
    <citation type="submission" date="2018-06" db="EMBL/GenBank/DDBJ databases">
        <authorList>
            <consortium name="Pathogen Informatics"/>
            <person name="Doyle S."/>
        </authorList>
    </citation>
    <scope>NUCLEOTIDE SEQUENCE [LARGE SCALE GENOMIC DNA]</scope>
    <source>
        <strain evidence="2 3">NCTC11227</strain>
    </source>
</reference>
<dbReference type="InterPro" id="IPR036291">
    <property type="entry name" value="NAD(P)-bd_dom_sf"/>
</dbReference>
<organism evidence="2 3">
    <name type="scientific">Moraxella ovis</name>
    <dbReference type="NCBI Taxonomy" id="29433"/>
    <lineage>
        <taxon>Bacteria</taxon>
        <taxon>Pseudomonadati</taxon>
        <taxon>Pseudomonadota</taxon>
        <taxon>Gammaproteobacteria</taxon>
        <taxon>Moraxellales</taxon>
        <taxon>Moraxellaceae</taxon>
        <taxon>Moraxella</taxon>
    </lineage>
</organism>
<dbReference type="Gene3D" id="3.40.50.720">
    <property type="entry name" value="NAD(P)-binding Rossmann-like Domain"/>
    <property type="match status" value="1"/>
</dbReference>
<evidence type="ECO:0000313" key="3">
    <source>
        <dbReference type="Proteomes" id="UP000255102"/>
    </source>
</evidence>
<proteinExistence type="predicted"/>
<dbReference type="GO" id="GO:0016491">
    <property type="term" value="F:oxidoreductase activity"/>
    <property type="evidence" value="ECO:0007669"/>
    <property type="project" value="TreeGrafter"/>
</dbReference>
<accession>A0A378PLP5</accession>
<sequence length="148" mass="16628">MGTDDAAIEQAFERLSQSSDLQQAVKNADIIIEAVPEKLSLKQQVWQSVGQLAKKDCIFATNTFTILPSKFSQSSGDVSRFLAMHFGSDIWKQNVVEIMGTKDTHQAIIDQTIAFGEQMGMVPVLVKKEQSTWRIKQTHKNQSLRLVF</sequence>
<protein>
    <submittedName>
        <fullName evidence="2">Fatty acid oxidation complex subunit alpha</fullName>
    </submittedName>
</protein>
<dbReference type="EMBL" id="UGPW01000001">
    <property type="protein sequence ID" value="STY87368.1"/>
    <property type="molecule type" value="Genomic_DNA"/>
</dbReference>
<evidence type="ECO:0000313" key="2">
    <source>
        <dbReference type="EMBL" id="STY87368.1"/>
    </source>
</evidence>
<feature type="domain" description="3-hydroxyacyl-CoA dehydrogenase NAD binding" evidence="1">
    <location>
        <begin position="5"/>
        <end position="127"/>
    </location>
</feature>
<gene>
    <name evidence="2" type="primary">fadJ</name>
    <name evidence="2" type="ORF">NCTC11227_01376</name>
</gene>
<dbReference type="Proteomes" id="UP000255102">
    <property type="component" value="Unassembled WGS sequence"/>
</dbReference>
<dbReference type="PANTHER" id="PTHR48075:SF3">
    <property type="entry name" value="3-HYDROXYACYL-COA DEHYDROGENASE"/>
    <property type="match status" value="1"/>
</dbReference>
<dbReference type="GO" id="GO:0006631">
    <property type="term" value="P:fatty acid metabolic process"/>
    <property type="evidence" value="ECO:0007669"/>
    <property type="project" value="InterPro"/>
</dbReference>
<dbReference type="Pfam" id="PF02737">
    <property type="entry name" value="3HCDH_N"/>
    <property type="match status" value="1"/>
</dbReference>
<dbReference type="GO" id="GO:0070403">
    <property type="term" value="F:NAD+ binding"/>
    <property type="evidence" value="ECO:0007669"/>
    <property type="project" value="InterPro"/>
</dbReference>
<evidence type="ECO:0000259" key="1">
    <source>
        <dbReference type="Pfam" id="PF02737"/>
    </source>
</evidence>
<dbReference type="PANTHER" id="PTHR48075">
    <property type="entry name" value="3-HYDROXYACYL-COA DEHYDROGENASE FAMILY PROTEIN"/>
    <property type="match status" value="1"/>
</dbReference>
<dbReference type="InterPro" id="IPR006176">
    <property type="entry name" value="3-OHacyl-CoA_DH_NAD-bd"/>
</dbReference>
<dbReference type="RefSeq" id="WP_063514272.1">
    <property type="nucleotide sequence ID" value="NZ_CP011158.1"/>
</dbReference>
<dbReference type="AlphaFoldDB" id="A0A378PLP5"/>